<dbReference type="AlphaFoldDB" id="A0A2J7ZGR8"/>
<dbReference type="Proteomes" id="UP000236333">
    <property type="component" value="Unassembled WGS sequence"/>
</dbReference>
<comment type="similarity">
    <text evidence="1">Belongs to the PIGL family.</text>
</comment>
<organism evidence="3 4">
    <name type="scientific">Tetrabaena socialis</name>
    <dbReference type="NCBI Taxonomy" id="47790"/>
    <lineage>
        <taxon>Eukaryota</taxon>
        <taxon>Viridiplantae</taxon>
        <taxon>Chlorophyta</taxon>
        <taxon>core chlorophytes</taxon>
        <taxon>Chlorophyceae</taxon>
        <taxon>CS clade</taxon>
        <taxon>Chlamydomonadales</taxon>
        <taxon>Tetrabaenaceae</taxon>
        <taxon>Tetrabaena</taxon>
    </lineage>
</organism>
<dbReference type="GO" id="GO:0006506">
    <property type="term" value="P:GPI anchor biosynthetic process"/>
    <property type="evidence" value="ECO:0007669"/>
    <property type="project" value="UniProtKB-UniPathway"/>
</dbReference>
<dbReference type="PANTHER" id="PTHR12993:SF11">
    <property type="entry name" value="N-ACETYLGLUCOSAMINYL-PHOSPHATIDYLINOSITOL DE-N-ACETYLASE"/>
    <property type="match status" value="1"/>
</dbReference>
<dbReference type="GO" id="GO:0016020">
    <property type="term" value="C:membrane"/>
    <property type="evidence" value="ECO:0007669"/>
    <property type="project" value="GOC"/>
</dbReference>
<dbReference type="EMBL" id="PGGS01002930">
    <property type="protein sequence ID" value="PNG99429.1"/>
    <property type="molecule type" value="Genomic_DNA"/>
</dbReference>
<dbReference type="SUPFAM" id="SSF102588">
    <property type="entry name" value="LmbE-like"/>
    <property type="match status" value="1"/>
</dbReference>
<feature type="non-terminal residue" evidence="3">
    <location>
        <position position="1"/>
    </location>
</feature>
<evidence type="ECO:0000256" key="2">
    <source>
        <dbReference type="ARBA" id="ARBA00012176"/>
    </source>
</evidence>
<evidence type="ECO:0000256" key="1">
    <source>
        <dbReference type="ARBA" id="ARBA00006066"/>
    </source>
</evidence>
<dbReference type="Gene3D" id="3.40.50.10320">
    <property type="entry name" value="LmbE-like"/>
    <property type="match status" value="1"/>
</dbReference>
<gene>
    <name evidence="3" type="ORF">TSOC_014792</name>
</gene>
<keyword evidence="4" id="KW-1185">Reference proteome</keyword>
<proteinExistence type="inferred from homology"/>
<evidence type="ECO:0000313" key="4">
    <source>
        <dbReference type="Proteomes" id="UP000236333"/>
    </source>
</evidence>
<reference evidence="3 4" key="1">
    <citation type="journal article" date="2017" name="Mol. Biol. Evol.">
        <title>The 4-celled Tetrabaena socialis nuclear genome reveals the essential components for genetic control of cell number at the origin of multicellularity in the volvocine lineage.</title>
        <authorList>
            <person name="Featherston J."/>
            <person name="Arakaki Y."/>
            <person name="Hanschen E.R."/>
            <person name="Ferris P.J."/>
            <person name="Michod R.E."/>
            <person name="Olson B.J.S.C."/>
            <person name="Nozaki H."/>
            <person name="Durand P.M."/>
        </authorList>
    </citation>
    <scope>NUCLEOTIDE SEQUENCE [LARGE SCALE GENOMIC DNA]</scope>
    <source>
        <strain evidence="3 4">NIES-571</strain>
    </source>
</reference>
<dbReference type="EC" id="3.5.1.89" evidence="2"/>
<dbReference type="GO" id="GO:0000225">
    <property type="term" value="F:N-acetylglucosaminylphosphatidylinositol deacetylase activity"/>
    <property type="evidence" value="ECO:0007669"/>
    <property type="project" value="UniProtKB-EC"/>
</dbReference>
<comment type="caution">
    <text evidence="3">The sequence shown here is derived from an EMBL/GenBank/DDBJ whole genome shotgun (WGS) entry which is preliminary data.</text>
</comment>
<evidence type="ECO:0000313" key="3">
    <source>
        <dbReference type="EMBL" id="PNG99429.1"/>
    </source>
</evidence>
<accession>A0A2J7ZGR8</accession>
<dbReference type="UniPathway" id="UPA00196"/>
<dbReference type="GO" id="GO:0005783">
    <property type="term" value="C:endoplasmic reticulum"/>
    <property type="evidence" value="ECO:0007669"/>
    <property type="project" value="TreeGrafter"/>
</dbReference>
<dbReference type="OrthoDB" id="440160at2759"/>
<dbReference type="PANTHER" id="PTHR12993">
    <property type="entry name" value="N-ACETYLGLUCOSAMINYL-PHOSPHATIDYLINOSITOL DE-N-ACETYLASE-RELATED"/>
    <property type="match status" value="1"/>
</dbReference>
<dbReference type="InterPro" id="IPR003737">
    <property type="entry name" value="GlcNAc_PI_deacetylase-related"/>
</dbReference>
<dbReference type="InterPro" id="IPR024078">
    <property type="entry name" value="LmbE-like_dom_sf"/>
</dbReference>
<sequence>DGFRPWDAEAVTARVAAAVDTLQPDVLLTFDAGGVSGHPNHTSIYRAVRRMVDEEAGAEAAGGGGGGGGGAATRVVKRCSVRTLVTHPLALKFSGPLGAAALLLLPPLARSLGRPEGGGSGGRGGGGEGAADELLLSRDPLQSVRAMLCHRSQFVWLAVL</sequence>
<dbReference type="Pfam" id="PF02585">
    <property type="entry name" value="PIG-L"/>
    <property type="match status" value="1"/>
</dbReference>
<protein>
    <recommendedName>
        <fullName evidence="2">N-acetylglucosaminylphosphatidylinositol deacetylase</fullName>
        <ecNumber evidence="2">3.5.1.89</ecNumber>
    </recommendedName>
</protein>
<name>A0A2J7ZGR8_9CHLO</name>